<dbReference type="HOGENOM" id="CLU_460676_0_0_9"/>
<dbReference type="RefSeq" id="WP_020427105.1">
    <property type="nucleotide sequence ID" value="NZ_AGBD01000286.1"/>
</dbReference>
<sequence length="596" mass="63799">MTIKQALSLRNIMIILCILMLVLLGQKGIRLHSKIGAVREAGRLYAAGDLVAAENQYRLAQANASFHYKEAEIAARLQELAPITAIRSGLGLLKLKIEDQLITKDFSGFMESYASLLSLKSQYMKSGGPYESYYRQLSADSGVSGQLGTGFQQFKAQFLAELAAGRSGSSNAVNDGDSFKWNLLRIPDVYLGGTDAKKKLLASEFKAYDTARLKALAAAGSFSPMLDYALSLADAYSSHSYTAPWIASQIEKSAKLILSKDIDGDQIAAFSAHAAAYRKYAASAGLASSKVLSLIDSTSAKLLRSAARLVRSGGYAEAIQRYNDLAPLQDTTAEIAAAQLAWNIAEPARLLPGGETPGKYVLTTSVSGKYGARLAVAGTDSSGQLYYADMGENGAVTTRTGEIIPGFEKLIRLAFDDQLSALAGFPVVVAEGSREDQRTSFAAYTIKPDGISLLFSFAGSSYKLQPDDASIRVANADLRDGSEGQTAIYRQTNGVYQFAEIYQEYPLIDASELELHPLETVNLQVDIYIDSTGRPVAAAGGRYLALQGNVGTVTGPALATGQFQYGYDYAGTDAGEEYVPVFIVESLGSMNPIPNP</sequence>
<proteinExistence type="predicted"/>
<gene>
    <name evidence="2" type="ORF">PRIO_1113</name>
</gene>
<dbReference type="KEGG" id="pri:PRIO_1113"/>
<dbReference type="EMBL" id="LN831776">
    <property type="protein sequence ID" value="CQR52957.1"/>
    <property type="molecule type" value="Genomic_DNA"/>
</dbReference>
<reference evidence="3" key="1">
    <citation type="submission" date="2015-03" db="EMBL/GenBank/DDBJ databases">
        <authorList>
            <person name="Wibberg D."/>
        </authorList>
    </citation>
    <scope>NUCLEOTIDE SEQUENCE [LARGE SCALE GENOMIC DNA]</scope>
</reference>
<keyword evidence="1" id="KW-0472">Membrane</keyword>
<name>A0A0E4CUW3_9BACL</name>
<dbReference type="PATRIC" id="fig|1073571.4.peg.1145"/>
<protein>
    <submittedName>
        <fullName evidence="2">Putative membrane protein</fullName>
    </submittedName>
</protein>
<dbReference type="STRING" id="483937.AMQ84_23965"/>
<accession>A0A0E4CUW3</accession>
<feature type="transmembrane region" description="Helical" evidence="1">
    <location>
        <begin position="7"/>
        <end position="25"/>
    </location>
</feature>
<evidence type="ECO:0000313" key="3">
    <source>
        <dbReference type="Proteomes" id="UP000033163"/>
    </source>
</evidence>
<evidence type="ECO:0000256" key="1">
    <source>
        <dbReference type="SAM" id="Phobius"/>
    </source>
</evidence>
<evidence type="ECO:0000313" key="2">
    <source>
        <dbReference type="EMBL" id="CQR52957.1"/>
    </source>
</evidence>
<dbReference type="Proteomes" id="UP000033163">
    <property type="component" value="Chromosome I"/>
</dbReference>
<keyword evidence="1" id="KW-0812">Transmembrane</keyword>
<keyword evidence="1" id="KW-1133">Transmembrane helix</keyword>
<organism evidence="2 3">
    <name type="scientific">Paenibacillus riograndensis SBR5</name>
    <dbReference type="NCBI Taxonomy" id="1073571"/>
    <lineage>
        <taxon>Bacteria</taxon>
        <taxon>Bacillati</taxon>
        <taxon>Bacillota</taxon>
        <taxon>Bacilli</taxon>
        <taxon>Bacillales</taxon>
        <taxon>Paenibacillaceae</taxon>
        <taxon>Paenibacillus</taxon>
        <taxon>Paenibacillus sonchi group</taxon>
    </lineage>
</organism>
<dbReference type="AlphaFoldDB" id="A0A0E4CUW3"/>